<evidence type="ECO:0000313" key="4">
    <source>
        <dbReference type="EMBL" id="PZM10025.1"/>
    </source>
</evidence>
<evidence type="ECO:0000256" key="2">
    <source>
        <dbReference type="PROSITE-ProRule" id="PRU00703"/>
    </source>
</evidence>
<dbReference type="PANTHER" id="PTHR48108:SF34">
    <property type="entry name" value="CBS DOMAIN-CONTAINING PROTEIN YHCV"/>
    <property type="match status" value="1"/>
</dbReference>
<protein>
    <recommendedName>
        <fullName evidence="3">CBS domain-containing protein</fullName>
    </recommendedName>
</protein>
<proteinExistence type="predicted"/>
<organism evidence="4 5">
    <name type="scientific">Rhizobium tubonense</name>
    <dbReference type="NCBI Taxonomy" id="484088"/>
    <lineage>
        <taxon>Bacteria</taxon>
        <taxon>Pseudomonadati</taxon>
        <taxon>Pseudomonadota</taxon>
        <taxon>Alphaproteobacteria</taxon>
        <taxon>Hyphomicrobiales</taxon>
        <taxon>Rhizobiaceae</taxon>
        <taxon>Rhizobium/Agrobacterium group</taxon>
        <taxon>Rhizobium</taxon>
    </lineage>
</organism>
<dbReference type="OrthoDB" id="9802114at2"/>
<evidence type="ECO:0000259" key="3">
    <source>
        <dbReference type="PROSITE" id="PS51371"/>
    </source>
</evidence>
<dbReference type="EMBL" id="PCDP01000054">
    <property type="protein sequence ID" value="PZM10025.1"/>
    <property type="molecule type" value="Genomic_DNA"/>
</dbReference>
<dbReference type="Gene3D" id="3.90.1280.20">
    <property type="match status" value="1"/>
</dbReference>
<dbReference type="RefSeq" id="WP_111162754.1">
    <property type="nucleotide sequence ID" value="NZ_PCDP01000054.1"/>
</dbReference>
<evidence type="ECO:0000313" key="5">
    <source>
        <dbReference type="Proteomes" id="UP000248925"/>
    </source>
</evidence>
<dbReference type="Proteomes" id="UP000248925">
    <property type="component" value="Unassembled WGS sequence"/>
</dbReference>
<dbReference type="Pfam" id="PF00571">
    <property type="entry name" value="CBS"/>
    <property type="match status" value="1"/>
</dbReference>
<dbReference type="PROSITE" id="PS51371">
    <property type="entry name" value="CBS"/>
    <property type="match status" value="1"/>
</dbReference>
<comment type="caution">
    <text evidence="4">The sequence shown here is derived from an EMBL/GenBank/DDBJ whole genome shotgun (WGS) entry which is preliminary data.</text>
</comment>
<name>A0A2W4CHA4_9HYPH</name>
<dbReference type="InterPro" id="IPR000644">
    <property type="entry name" value="CBS_dom"/>
</dbReference>
<keyword evidence="2" id="KW-0129">CBS domain</keyword>
<keyword evidence="1" id="KW-0677">Repeat</keyword>
<dbReference type="PANTHER" id="PTHR48108">
    <property type="entry name" value="CBS DOMAIN-CONTAINING PROTEIN CBSX2, CHLOROPLASTIC"/>
    <property type="match status" value="1"/>
</dbReference>
<keyword evidence="5" id="KW-1185">Reference proteome</keyword>
<dbReference type="InterPro" id="IPR046342">
    <property type="entry name" value="CBS_dom_sf"/>
</dbReference>
<evidence type="ECO:0000256" key="1">
    <source>
        <dbReference type="ARBA" id="ARBA00022737"/>
    </source>
</evidence>
<dbReference type="SUPFAM" id="SSF54631">
    <property type="entry name" value="CBS-domain pair"/>
    <property type="match status" value="1"/>
</dbReference>
<reference evidence="4 5" key="1">
    <citation type="journal article" date="2018" name="Sci. Rep.">
        <title>Rhizobium tumorigenes sp. nov., a novel plant tumorigenic bacterium isolated from cane gall tumors on thornless blackberry.</title>
        <authorList>
            <person name="Kuzmanovi N."/>
            <person name="Smalla K."/>
            <person name="Gronow S."/>
            <person name="PuBawska J."/>
        </authorList>
    </citation>
    <scope>NUCLEOTIDE SEQUENCE [LARGE SCALE GENOMIC DNA]</scope>
    <source>
        <strain evidence="4 5">CCBAU 85046</strain>
    </source>
</reference>
<dbReference type="AlphaFoldDB" id="A0A2W4CHA4"/>
<gene>
    <name evidence="4" type="ORF">CPY51_23965</name>
</gene>
<sequence length="99" mass="11085">MENRQEQHRDNVVERTTSIDEIAHIMRRHRIDTVLVVENGVLIGSVTDRDLAIKGLAPGLHPRARTAWDVMTPIPDRCLGESIRRAGANVSDYDPMSGN</sequence>
<accession>A0A2W4CHA4</accession>
<dbReference type="InterPro" id="IPR051462">
    <property type="entry name" value="CBS_domain-containing"/>
</dbReference>
<feature type="domain" description="CBS" evidence="3">
    <location>
        <begin position="1"/>
        <end position="63"/>
    </location>
</feature>